<dbReference type="EC" id="1.1.1.1" evidence="6"/>
<dbReference type="AlphaFoldDB" id="A0AB94IY28"/>
<protein>
    <submittedName>
        <fullName evidence="6">Alcohol dehydrogenase, class IV</fullName>
        <ecNumber evidence="6">1.1.1.1</ecNumber>
    </submittedName>
</protein>
<keyword evidence="3" id="KW-0520">NAD</keyword>
<feature type="domain" description="Fe-containing alcohol dehydrogenase-like C-terminal" evidence="5">
    <location>
        <begin position="185"/>
        <end position="381"/>
    </location>
</feature>
<evidence type="ECO:0000259" key="5">
    <source>
        <dbReference type="Pfam" id="PF25137"/>
    </source>
</evidence>
<keyword evidence="7" id="KW-1185">Reference proteome</keyword>
<dbReference type="PANTHER" id="PTHR11496:SF102">
    <property type="entry name" value="ALCOHOL DEHYDROGENASE 4"/>
    <property type="match status" value="1"/>
</dbReference>
<dbReference type="Gene3D" id="1.20.1090.10">
    <property type="entry name" value="Dehydroquinate synthase-like - alpha domain"/>
    <property type="match status" value="1"/>
</dbReference>
<dbReference type="FunFam" id="1.20.1090.10:FF:000001">
    <property type="entry name" value="Aldehyde-alcohol dehydrogenase"/>
    <property type="match status" value="1"/>
</dbReference>
<evidence type="ECO:0000256" key="3">
    <source>
        <dbReference type="ARBA" id="ARBA00023027"/>
    </source>
</evidence>
<proteinExistence type="inferred from homology"/>
<dbReference type="GO" id="GO:0004022">
    <property type="term" value="F:alcohol dehydrogenase (NAD+) activity"/>
    <property type="evidence" value="ECO:0007669"/>
    <property type="project" value="UniProtKB-EC"/>
</dbReference>
<name>A0AB94IY28_9BACT</name>
<dbReference type="EMBL" id="FP929056">
    <property type="protein sequence ID" value="CBL28564.1"/>
    <property type="molecule type" value="Genomic_DNA"/>
</dbReference>
<evidence type="ECO:0000259" key="4">
    <source>
        <dbReference type="Pfam" id="PF00465"/>
    </source>
</evidence>
<dbReference type="GO" id="GO:0046872">
    <property type="term" value="F:metal ion binding"/>
    <property type="evidence" value="ECO:0007669"/>
    <property type="project" value="InterPro"/>
</dbReference>
<dbReference type="Pfam" id="PF25137">
    <property type="entry name" value="ADH_Fe_C"/>
    <property type="match status" value="1"/>
</dbReference>
<dbReference type="RefSeq" id="WP_015556711.1">
    <property type="nucleotide sequence ID" value="NC_021038.1"/>
</dbReference>
<dbReference type="PROSITE" id="PS00913">
    <property type="entry name" value="ADH_IRON_1"/>
    <property type="match status" value="1"/>
</dbReference>
<reference evidence="6 7" key="2">
    <citation type="submission" date="2010-03" db="EMBL/GenBank/DDBJ databases">
        <authorList>
            <person name="Pajon A."/>
        </authorList>
    </citation>
    <scope>NUCLEOTIDE SEQUENCE [LARGE SCALE GENOMIC DNA]</scope>
    <source>
        <strain evidence="6 7">SGP1</strain>
    </source>
</reference>
<accession>A0AB94IY28</accession>
<dbReference type="InterPro" id="IPR001670">
    <property type="entry name" value="ADH_Fe/GldA"/>
</dbReference>
<evidence type="ECO:0000256" key="1">
    <source>
        <dbReference type="ARBA" id="ARBA00007358"/>
    </source>
</evidence>
<evidence type="ECO:0000256" key="2">
    <source>
        <dbReference type="ARBA" id="ARBA00023002"/>
    </source>
</evidence>
<dbReference type="FunFam" id="3.40.50.1970:FF:000003">
    <property type="entry name" value="Alcohol dehydrogenase, iron-containing"/>
    <property type="match status" value="1"/>
</dbReference>
<keyword evidence="2 6" id="KW-0560">Oxidoreductase</keyword>
<dbReference type="CDD" id="cd08188">
    <property type="entry name" value="PDDH"/>
    <property type="match status" value="1"/>
</dbReference>
<dbReference type="Gene3D" id="3.40.50.1970">
    <property type="match status" value="1"/>
</dbReference>
<feature type="domain" description="Alcohol dehydrogenase iron-type/glycerol dehydrogenase GldA" evidence="4">
    <location>
        <begin position="7"/>
        <end position="174"/>
    </location>
</feature>
<dbReference type="PANTHER" id="PTHR11496">
    <property type="entry name" value="ALCOHOL DEHYDROGENASE"/>
    <property type="match status" value="1"/>
</dbReference>
<evidence type="ECO:0000313" key="7">
    <source>
        <dbReference type="Proteomes" id="UP000008957"/>
    </source>
</evidence>
<dbReference type="InterPro" id="IPR018211">
    <property type="entry name" value="ADH_Fe_CS"/>
</dbReference>
<sequence length="381" mass="40243">MKVFTIPTVNVVGRGSVKEIGSMAARFGSKTALVVASTGDVGLAQAQLIADVLKGSGIDAELFCKVTPNPLEETVMEGLALYGERGCGFLVAVGGGSAMDAAKGIGILATNGGRIEDYAGVDKVRTPIPPLIAVATTAGTGSEVTQFAVISDANHNKMTLNDRDMLPTISVNDPEMMLSMPPALTAATGMDALTHAIEAYISTESSPLTDGRAWAATNLIAQNLPRAVQEGTNVEVRERMCYGSFLAGIAFNNAGLGLVHAMAHPLGGHYNLPHGLCNALLLPAVCRFNLTFDTVPRFAALARAFGVAHDWRPDRENAEACLEAIDDVKREAGLKESLRAHGVKREDFPLLADRALLETVGATNPRPFDRADVIALYEEAF</sequence>
<dbReference type="InterPro" id="IPR056798">
    <property type="entry name" value="ADH_Fe_C"/>
</dbReference>
<dbReference type="Proteomes" id="UP000008957">
    <property type="component" value="Chromosome"/>
</dbReference>
<reference evidence="7" key="1">
    <citation type="submission" date="2010-03" db="EMBL/GenBank/DDBJ databases">
        <title>The genome sequence of Synergistetes sp. SGP1.</title>
        <authorList>
            <consortium name="metaHIT consortium -- http://www.metahit.eu/"/>
            <person name="Pajon A."/>
            <person name="Turner K."/>
            <person name="Parkhill J."/>
            <person name="Wade W."/>
            <person name="Vartoukian S."/>
        </authorList>
    </citation>
    <scope>NUCLEOTIDE SEQUENCE [LARGE SCALE GENOMIC DNA]</scope>
    <source>
        <strain evidence="7">SGP1</strain>
    </source>
</reference>
<organism evidence="6 7">
    <name type="scientific">Fretibacterium fastidiosum</name>
    <dbReference type="NCBI Taxonomy" id="651822"/>
    <lineage>
        <taxon>Bacteria</taxon>
        <taxon>Thermotogati</taxon>
        <taxon>Synergistota</taxon>
        <taxon>Synergistia</taxon>
        <taxon>Synergistales</taxon>
        <taxon>Aminobacteriaceae</taxon>
        <taxon>Fretibacterium</taxon>
    </lineage>
</organism>
<dbReference type="InterPro" id="IPR039697">
    <property type="entry name" value="Alcohol_dehydrogenase_Fe"/>
</dbReference>
<dbReference type="PROSITE" id="PS00060">
    <property type="entry name" value="ADH_IRON_2"/>
    <property type="match status" value="1"/>
</dbReference>
<dbReference type="Pfam" id="PF00465">
    <property type="entry name" value="Fe-ADH"/>
    <property type="match status" value="1"/>
</dbReference>
<gene>
    <name evidence="6" type="ORF">SY1_15730</name>
</gene>
<dbReference type="KEGG" id="sbr:SY1_15730"/>
<dbReference type="SUPFAM" id="SSF56796">
    <property type="entry name" value="Dehydroquinate synthase-like"/>
    <property type="match status" value="1"/>
</dbReference>
<evidence type="ECO:0000313" key="6">
    <source>
        <dbReference type="EMBL" id="CBL28564.1"/>
    </source>
</evidence>
<comment type="similarity">
    <text evidence="1">Belongs to the iron-containing alcohol dehydrogenase family.</text>
</comment>